<dbReference type="AlphaFoldDB" id="A0A7S4W3M2"/>
<dbReference type="EMBL" id="HBNS01028189">
    <property type="protein sequence ID" value="CAE4621069.1"/>
    <property type="molecule type" value="Transcribed_RNA"/>
</dbReference>
<evidence type="ECO:0000313" key="1">
    <source>
        <dbReference type="EMBL" id="CAE4621069.1"/>
    </source>
</evidence>
<accession>A0A7S4W3M2</accession>
<gene>
    <name evidence="1" type="ORF">DBRI00130_LOCUS22174</name>
</gene>
<sequence>MDFLKAKQDHPNHQNDALPPKATVATVAPINGFNPPTFCSVSSKSSFSYVWLSTSVVSVLVFSDSSECEEESIGMLIDDGLANTDPAPAELLLNFCRLC</sequence>
<name>A0A7S4W3M2_9STRA</name>
<proteinExistence type="predicted"/>
<organism evidence="1">
    <name type="scientific">Ditylum brightwellii</name>
    <dbReference type="NCBI Taxonomy" id="49249"/>
    <lineage>
        <taxon>Eukaryota</taxon>
        <taxon>Sar</taxon>
        <taxon>Stramenopiles</taxon>
        <taxon>Ochrophyta</taxon>
        <taxon>Bacillariophyta</taxon>
        <taxon>Mediophyceae</taxon>
        <taxon>Lithodesmiophycidae</taxon>
        <taxon>Lithodesmiales</taxon>
        <taxon>Lithodesmiaceae</taxon>
        <taxon>Ditylum</taxon>
    </lineage>
</organism>
<protein>
    <submittedName>
        <fullName evidence="1">Uncharacterized protein</fullName>
    </submittedName>
</protein>
<reference evidence="1" key="1">
    <citation type="submission" date="2021-01" db="EMBL/GenBank/DDBJ databases">
        <authorList>
            <person name="Corre E."/>
            <person name="Pelletier E."/>
            <person name="Niang G."/>
            <person name="Scheremetjew M."/>
            <person name="Finn R."/>
            <person name="Kale V."/>
            <person name="Holt S."/>
            <person name="Cochrane G."/>
            <person name="Meng A."/>
            <person name="Brown T."/>
            <person name="Cohen L."/>
        </authorList>
    </citation>
    <scope>NUCLEOTIDE SEQUENCE</scope>
    <source>
        <strain evidence="1">GSO104</strain>
    </source>
</reference>